<dbReference type="GeneID" id="28340397"/>
<dbReference type="Pfam" id="PF03338">
    <property type="entry name" value="Pox_J1"/>
    <property type="match status" value="1"/>
</dbReference>
<keyword evidence="2" id="KW-1185">Reference proteome</keyword>
<reference evidence="1 2" key="1">
    <citation type="journal article" date="2016" name="J. Gen. Virol.">
        <title>Genomic characterization of a novel poxvirus from a flying fox: evidence for a new genus?</title>
        <authorList>
            <person name="O'Dea M.A."/>
            <person name="Tu S.L."/>
            <person name="Pang S."/>
            <person name="De Ridder T."/>
            <person name="Jackson B."/>
            <person name="Upton C."/>
        </authorList>
    </citation>
    <scope>NUCLEOTIDE SEQUENCE [LARGE SCALE GENOMIC DNA]</scope>
    <source>
        <strain evidence="1 2">Australia</strain>
    </source>
</reference>
<dbReference type="KEGG" id="vg:28340397"/>
<name>A0A1B1MRE9_9POXV</name>
<dbReference type="Proteomes" id="UP000203626">
    <property type="component" value="Segment"/>
</dbReference>
<evidence type="ECO:0000313" key="2">
    <source>
        <dbReference type="Proteomes" id="UP000203626"/>
    </source>
</evidence>
<dbReference type="OrthoDB" id="15626at10239"/>
<organism evidence="1 2">
    <name type="scientific">Pteropox virus</name>
    <dbReference type="NCBI Taxonomy" id="1873698"/>
    <lineage>
        <taxon>Viruses</taxon>
        <taxon>Varidnaviria</taxon>
        <taxon>Bamfordvirae</taxon>
        <taxon>Nucleocytoviricota</taxon>
        <taxon>Pokkesviricetes</taxon>
        <taxon>Chitovirales</taxon>
        <taxon>Poxviridae</taxon>
        <taxon>Chordopoxvirinae</taxon>
        <taxon>Pteropopoxvirus</taxon>
        <taxon>Pteropopoxvirus pteropox</taxon>
    </lineage>
</organism>
<gene>
    <name evidence="1" type="primary">PTPV-Aus-070</name>
</gene>
<sequence>MDHAQYVLAMFLTDNNSFYSYMADQSDQDALEIVSEITEYLNYLLKLLLQSKQKLEAIGYCYEHLAENFKSVVCFEDMRILKRLVDKTPTSKIDQIKLNKDHLADFVVALHRLKKNMPLDIPLSVTQVNMSQNTFLNNILDILTESENKDNKTKIK</sequence>
<dbReference type="EMBL" id="KU980965">
    <property type="protein sequence ID" value="ANS71154.1"/>
    <property type="molecule type" value="Genomic_DNA"/>
</dbReference>
<proteinExistence type="predicted"/>
<evidence type="ECO:0000313" key="1">
    <source>
        <dbReference type="EMBL" id="ANS71154.1"/>
    </source>
</evidence>
<accession>A0A1B1MRE9</accession>
<dbReference type="RefSeq" id="YP_009268785.1">
    <property type="nucleotide sequence ID" value="NC_030656.1"/>
</dbReference>
<protein>
    <submittedName>
        <fullName evidence="1">Imv membrane protein, virion morphogenesis</fullName>
    </submittedName>
</protein>
<dbReference type="InterPro" id="IPR005006">
    <property type="entry name" value="Poxvirus_J1"/>
</dbReference>